<evidence type="ECO:0000256" key="3">
    <source>
        <dbReference type="ARBA" id="ARBA00022475"/>
    </source>
</evidence>
<keyword evidence="3" id="KW-1003">Cell membrane</keyword>
<evidence type="ECO:0000256" key="4">
    <source>
        <dbReference type="ARBA" id="ARBA00022692"/>
    </source>
</evidence>
<comment type="caution">
    <text evidence="7">Lacks conserved residue(s) required for the propagation of feature annotation.</text>
</comment>
<evidence type="ECO:0000256" key="5">
    <source>
        <dbReference type="ARBA" id="ARBA00022989"/>
    </source>
</evidence>
<keyword evidence="6 7" id="KW-0472">Membrane</keyword>
<evidence type="ECO:0000256" key="1">
    <source>
        <dbReference type="ARBA" id="ARBA00004651"/>
    </source>
</evidence>
<dbReference type="EMBL" id="QENZ01000003">
    <property type="protein sequence ID" value="PVX51858.1"/>
    <property type="molecule type" value="Genomic_DNA"/>
</dbReference>
<dbReference type="PANTHER" id="PTHR33508">
    <property type="entry name" value="UPF0056 MEMBRANE PROTEIN YHCE"/>
    <property type="match status" value="1"/>
</dbReference>
<evidence type="ECO:0000256" key="6">
    <source>
        <dbReference type="ARBA" id="ARBA00023136"/>
    </source>
</evidence>
<evidence type="ECO:0000313" key="8">
    <source>
        <dbReference type="EMBL" id="PVX51858.1"/>
    </source>
</evidence>
<keyword evidence="5 7" id="KW-1133">Transmembrane helix</keyword>
<comment type="subcellular location">
    <subcellularLocation>
        <location evidence="1 7">Cell membrane</location>
        <topology evidence="1 7">Multi-pass membrane protein</topology>
    </subcellularLocation>
</comment>
<protein>
    <recommendedName>
        <fullName evidence="7">UPF0056 membrane protein</fullName>
    </recommendedName>
</protein>
<keyword evidence="4 7" id="KW-0812">Transmembrane</keyword>
<dbReference type="NCBIfam" id="TIGR00427">
    <property type="entry name" value="NAAT family transporter"/>
    <property type="match status" value="1"/>
</dbReference>
<dbReference type="InterPro" id="IPR002771">
    <property type="entry name" value="Multi_antbiot-R_MarC"/>
</dbReference>
<gene>
    <name evidence="8" type="ORF">C7377_0149</name>
</gene>
<dbReference type="OrthoDB" id="21094at2"/>
<feature type="transmembrane region" description="Helical" evidence="7">
    <location>
        <begin position="148"/>
        <end position="165"/>
    </location>
</feature>
<dbReference type="PANTHER" id="PTHR33508:SF1">
    <property type="entry name" value="UPF0056 MEMBRANE PROTEIN YHCE"/>
    <property type="match status" value="1"/>
</dbReference>
<keyword evidence="9" id="KW-1185">Reference proteome</keyword>
<comment type="similarity">
    <text evidence="2 7">Belongs to the UPF0056 (MarC) family.</text>
</comment>
<evidence type="ECO:0000256" key="2">
    <source>
        <dbReference type="ARBA" id="ARBA00009784"/>
    </source>
</evidence>
<organism evidence="8 9">
    <name type="scientific">Balneicella halophila</name>
    <dbReference type="NCBI Taxonomy" id="1537566"/>
    <lineage>
        <taxon>Bacteria</taxon>
        <taxon>Pseudomonadati</taxon>
        <taxon>Bacteroidota</taxon>
        <taxon>Bacteroidia</taxon>
        <taxon>Bacteroidales</taxon>
        <taxon>Balneicellaceae</taxon>
        <taxon>Balneicella</taxon>
    </lineage>
</organism>
<feature type="transmembrane region" description="Helical" evidence="7">
    <location>
        <begin position="6"/>
        <end position="28"/>
    </location>
</feature>
<evidence type="ECO:0000256" key="7">
    <source>
        <dbReference type="RuleBase" id="RU362048"/>
    </source>
</evidence>
<sequence length="218" mass="24011">MDSYISYFLLVFMSFFTLINPFGSMPVFLSMSSDLQPKQRNRTARKAVIVAFFTLLLFAFAGNYIFQIFGISVNSLKVVGGIIFLMVGHDMLEARIGRTKISDSEKQVNAYVNDISITPLAIPMICGPGAITNAILLMQDAETTVKKGVLVLAIAAIMMLTYFIYYGGTKILHRIGDTGTKVMMRIMGLIVMVIAVEFLFGGLKPILVDIIQSATNPQ</sequence>
<feature type="transmembrane region" description="Helical" evidence="7">
    <location>
        <begin position="186"/>
        <end position="207"/>
    </location>
</feature>
<dbReference type="Pfam" id="PF01914">
    <property type="entry name" value="MarC"/>
    <property type="match status" value="1"/>
</dbReference>
<comment type="caution">
    <text evidence="8">The sequence shown here is derived from an EMBL/GenBank/DDBJ whole genome shotgun (WGS) entry which is preliminary data.</text>
</comment>
<reference evidence="8 9" key="1">
    <citation type="submission" date="2018-05" db="EMBL/GenBank/DDBJ databases">
        <title>Genomic Encyclopedia of Type Strains, Phase IV (KMG-IV): sequencing the most valuable type-strain genomes for metagenomic binning, comparative biology and taxonomic classification.</title>
        <authorList>
            <person name="Goeker M."/>
        </authorList>
    </citation>
    <scope>NUCLEOTIDE SEQUENCE [LARGE SCALE GENOMIC DNA]</scope>
    <source>
        <strain evidence="8 9">DSM 28579</strain>
    </source>
</reference>
<dbReference type="Proteomes" id="UP000251835">
    <property type="component" value="Unassembled WGS sequence"/>
</dbReference>
<dbReference type="AlphaFoldDB" id="A0A7L4UQ04"/>
<dbReference type="GO" id="GO:0005886">
    <property type="term" value="C:plasma membrane"/>
    <property type="evidence" value="ECO:0007669"/>
    <property type="project" value="UniProtKB-SubCell"/>
</dbReference>
<accession>A0A7L4UQ04</accession>
<feature type="transmembrane region" description="Helical" evidence="7">
    <location>
        <begin position="117"/>
        <end position="136"/>
    </location>
</feature>
<evidence type="ECO:0000313" key="9">
    <source>
        <dbReference type="Proteomes" id="UP000251835"/>
    </source>
</evidence>
<feature type="transmembrane region" description="Helical" evidence="7">
    <location>
        <begin position="48"/>
        <end position="66"/>
    </location>
</feature>
<proteinExistence type="inferred from homology"/>
<name>A0A7L4UQ04_BALHA</name>
<dbReference type="RefSeq" id="WP_116495431.1">
    <property type="nucleotide sequence ID" value="NZ_QENZ01000003.1"/>
</dbReference>